<reference evidence="1 2" key="1">
    <citation type="submission" date="2015-04" db="EMBL/GenBank/DDBJ databases">
        <authorList>
            <person name="Syromyatnikov M.Y."/>
            <person name="Popov V.N."/>
        </authorList>
    </citation>
    <scope>NUCLEOTIDE SEQUENCE [LARGE SCALE GENOMIC DNA]</scope>
</reference>
<dbReference type="EMBL" id="CVRI01000066">
    <property type="protein sequence ID" value="CRL06123.1"/>
    <property type="molecule type" value="Genomic_DNA"/>
</dbReference>
<name>A0A1J1J0S1_9DIPT</name>
<keyword evidence="2" id="KW-1185">Reference proteome</keyword>
<accession>A0A1J1J0S1</accession>
<dbReference type="Proteomes" id="UP000183832">
    <property type="component" value="Unassembled WGS sequence"/>
</dbReference>
<sequence length="114" mass="13712">MCQEINLLRDNECNKHPQENISHYQELVMGLSWEGKGEKFDKRTPASIKKTFHDVDQFVISWIRTIKEKFYEIYSINLWLKCPKVTRWLTNEKFMLWNKSAKCKSHNEWSDALS</sequence>
<evidence type="ECO:0000313" key="1">
    <source>
        <dbReference type="EMBL" id="CRL06123.1"/>
    </source>
</evidence>
<evidence type="ECO:0000313" key="2">
    <source>
        <dbReference type="Proteomes" id="UP000183832"/>
    </source>
</evidence>
<protein>
    <submittedName>
        <fullName evidence="1">CLUMA_CG019209, isoform A</fullName>
    </submittedName>
</protein>
<gene>
    <name evidence="1" type="ORF">CLUMA_CG019209</name>
</gene>
<dbReference type="AlphaFoldDB" id="A0A1J1J0S1"/>
<organism evidence="1 2">
    <name type="scientific">Clunio marinus</name>
    <dbReference type="NCBI Taxonomy" id="568069"/>
    <lineage>
        <taxon>Eukaryota</taxon>
        <taxon>Metazoa</taxon>
        <taxon>Ecdysozoa</taxon>
        <taxon>Arthropoda</taxon>
        <taxon>Hexapoda</taxon>
        <taxon>Insecta</taxon>
        <taxon>Pterygota</taxon>
        <taxon>Neoptera</taxon>
        <taxon>Endopterygota</taxon>
        <taxon>Diptera</taxon>
        <taxon>Nematocera</taxon>
        <taxon>Chironomoidea</taxon>
        <taxon>Chironomidae</taxon>
        <taxon>Clunio</taxon>
    </lineage>
</organism>
<proteinExistence type="predicted"/>